<evidence type="ECO:0000313" key="4">
    <source>
        <dbReference type="EMBL" id="HGN91115.1"/>
    </source>
</evidence>
<organism evidence="4">
    <name type="scientific">Caldiarchaeum subterraneum</name>
    <dbReference type="NCBI Taxonomy" id="311458"/>
    <lineage>
        <taxon>Archaea</taxon>
        <taxon>Nitrososphaerota</taxon>
        <taxon>Candidatus Caldarchaeales</taxon>
        <taxon>Candidatus Caldarchaeaceae</taxon>
        <taxon>Candidatus Caldarchaeum</taxon>
    </lineage>
</organism>
<protein>
    <submittedName>
        <fullName evidence="4">Pyridoxamine 5'-phosphate oxidase family protein</fullName>
    </submittedName>
</protein>
<dbReference type="PANTHER" id="PTHR35176">
    <property type="entry name" value="HEME OXYGENASE HI_0854-RELATED"/>
    <property type="match status" value="1"/>
</dbReference>
<feature type="domain" description="Pyridoxamine 5'-phosphate oxidase N-terminal" evidence="2">
    <location>
        <begin position="9"/>
        <end position="128"/>
    </location>
</feature>
<dbReference type="InterPro" id="IPR011576">
    <property type="entry name" value="Pyridox_Oxase_N"/>
</dbReference>
<keyword evidence="1" id="KW-0560">Oxidoreductase</keyword>
<dbReference type="AlphaFoldDB" id="A0A7C4I7T6"/>
<dbReference type="Pfam" id="PF01243">
    <property type="entry name" value="PNPOx_N"/>
    <property type="match status" value="1"/>
</dbReference>
<dbReference type="InterPro" id="IPR012349">
    <property type="entry name" value="Split_barrel_FMN-bd"/>
</dbReference>
<evidence type="ECO:0000313" key="3">
    <source>
        <dbReference type="EMBL" id="HGL41681.1"/>
    </source>
</evidence>
<dbReference type="SUPFAM" id="SSF50475">
    <property type="entry name" value="FMN-binding split barrel"/>
    <property type="match status" value="1"/>
</dbReference>
<dbReference type="GO" id="GO:0016627">
    <property type="term" value="F:oxidoreductase activity, acting on the CH-CH group of donors"/>
    <property type="evidence" value="ECO:0007669"/>
    <property type="project" value="TreeGrafter"/>
</dbReference>
<evidence type="ECO:0000313" key="5">
    <source>
        <dbReference type="EMBL" id="HHN52577.1"/>
    </source>
</evidence>
<dbReference type="Gene3D" id="2.30.110.10">
    <property type="entry name" value="Electron Transport, Fmn-binding Protein, Chain A"/>
    <property type="match status" value="1"/>
</dbReference>
<comment type="caution">
    <text evidence="4">The sequence shown here is derived from an EMBL/GenBank/DDBJ whole genome shotgun (WGS) entry which is preliminary data.</text>
</comment>
<dbReference type="GO" id="GO:0070967">
    <property type="term" value="F:coenzyme F420 binding"/>
    <property type="evidence" value="ECO:0007669"/>
    <property type="project" value="TreeGrafter"/>
</dbReference>
<name>A0A7C4I7T6_CALS0</name>
<dbReference type="EMBL" id="DTCM01000104">
    <property type="protein sequence ID" value="HGL41681.1"/>
    <property type="molecule type" value="Genomic_DNA"/>
</dbReference>
<dbReference type="InterPro" id="IPR052019">
    <property type="entry name" value="F420H2_bilvrd_red/Heme_oxyg"/>
</dbReference>
<dbReference type="PANTHER" id="PTHR35176:SF6">
    <property type="entry name" value="HEME OXYGENASE HI_0854-RELATED"/>
    <property type="match status" value="1"/>
</dbReference>
<reference evidence="4" key="1">
    <citation type="journal article" date="2020" name="mSystems">
        <title>Genome- and Community-Level Interaction Insights into Carbon Utilization and Element Cycling Functions of Hydrothermarchaeota in Hydrothermal Sediment.</title>
        <authorList>
            <person name="Zhou Z."/>
            <person name="Liu Y."/>
            <person name="Xu W."/>
            <person name="Pan J."/>
            <person name="Luo Z.H."/>
            <person name="Li M."/>
        </authorList>
    </citation>
    <scope>NUCLEOTIDE SEQUENCE [LARGE SCALE GENOMIC DNA]</scope>
    <source>
        <strain evidence="5">SpSt-1073</strain>
        <strain evidence="4">SpSt-613</strain>
        <strain evidence="3">SpSt-669</strain>
    </source>
</reference>
<sequence>MTMLSASERKFVEANELCRLATTDENSQPHVVPVAYIYYNNKFYIATDLGTRKLANIRRNNKVALVIDKTNPNRAVMVQGLATILLSGEEYRTIYRIFYDRFAWVRRDPWQEGEAAFIAVEPRKVVSWGLRQ</sequence>
<proteinExistence type="predicted"/>
<evidence type="ECO:0000256" key="1">
    <source>
        <dbReference type="ARBA" id="ARBA00023002"/>
    </source>
</evidence>
<dbReference type="EMBL" id="DTAD01000090">
    <property type="protein sequence ID" value="HGN91115.1"/>
    <property type="molecule type" value="Genomic_DNA"/>
</dbReference>
<gene>
    <name evidence="5" type="ORF">ENM30_04610</name>
    <name evidence="4" type="ORF">ENT82_08370</name>
    <name evidence="3" type="ORF">ENU43_08480</name>
</gene>
<evidence type="ECO:0000259" key="2">
    <source>
        <dbReference type="Pfam" id="PF01243"/>
    </source>
</evidence>
<accession>A0A7C4I7T6</accession>
<dbReference type="GO" id="GO:0005829">
    <property type="term" value="C:cytosol"/>
    <property type="evidence" value="ECO:0007669"/>
    <property type="project" value="TreeGrafter"/>
</dbReference>
<dbReference type="EMBL" id="DRXG01000101">
    <property type="protein sequence ID" value="HHN52577.1"/>
    <property type="molecule type" value="Genomic_DNA"/>
</dbReference>